<dbReference type="GO" id="GO:0009307">
    <property type="term" value="P:DNA restriction-modification system"/>
    <property type="evidence" value="ECO:0007669"/>
    <property type="project" value="UniProtKB-KW"/>
</dbReference>
<dbReference type="InterPro" id="IPR044946">
    <property type="entry name" value="Restrct_endonuc_typeI_TRD_sf"/>
</dbReference>
<evidence type="ECO:0000256" key="1">
    <source>
        <dbReference type="ARBA" id="ARBA00010923"/>
    </source>
</evidence>
<proteinExistence type="inferred from homology"/>
<dbReference type="Proteomes" id="UP000523447">
    <property type="component" value="Unassembled WGS sequence"/>
</dbReference>
<feature type="non-terminal residue" evidence="5">
    <location>
        <position position="189"/>
    </location>
</feature>
<keyword evidence="6" id="KW-1185">Reference proteome</keyword>
<dbReference type="GO" id="GO:0003677">
    <property type="term" value="F:DNA binding"/>
    <property type="evidence" value="ECO:0007669"/>
    <property type="project" value="UniProtKB-KW"/>
</dbReference>
<dbReference type="PANTHER" id="PTHR30408">
    <property type="entry name" value="TYPE-1 RESTRICTION ENZYME ECOKI SPECIFICITY PROTEIN"/>
    <property type="match status" value="1"/>
</dbReference>
<evidence type="ECO:0000256" key="2">
    <source>
        <dbReference type="ARBA" id="ARBA00022747"/>
    </source>
</evidence>
<dbReference type="InterPro" id="IPR000055">
    <property type="entry name" value="Restrct_endonuc_typeI_TRD"/>
</dbReference>
<dbReference type="RefSeq" id="WP_376744271.1">
    <property type="nucleotide sequence ID" value="NZ_CAWPHS010000028.1"/>
</dbReference>
<dbReference type="EMBL" id="JAAXPE010000034">
    <property type="protein sequence ID" value="NKY88751.1"/>
    <property type="molecule type" value="Genomic_DNA"/>
</dbReference>
<sequence length="189" mass="20820">MRWPTCSLDELCEINIGRTPSRNEPGYWGPGSPWLSISDMNQGKLLTRTKEQITASAAHKLMGDPIAPGTVVLSFKLSIGKVGIVAAPMYSNEAIAALPIRDHTRLLPEYLYWTLRTVDLQRETDDAVMGKTLNKKKLARIQVPVPPLDRVSHGCFSLRQFLESGERCGECQEGQVVGSFAVVADVEPV</sequence>
<dbReference type="Pfam" id="PF01420">
    <property type="entry name" value="Methylase_S"/>
    <property type="match status" value="1"/>
</dbReference>
<keyword evidence="3" id="KW-0238">DNA-binding</keyword>
<gene>
    <name evidence="5" type="ORF">HGA07_24415</name>
</gene>
<evidence type="ECO:0000313" key="6">
    <source>
        <dbReference type="Proteomes" id="UP000523447"/>
    </source>
</evidence>
<dbReference type="CDD" id="cd17244">
    <property type="entry name" value="RMtype1_S_Apa101655I-TRD2-CR2_like"/>
    <property type="match status" value="1"/>
</dbReference>
<keyword evidence="2" id="KW-0680">Restriction system</keyword>
<comment type="caution">
    <text evidence="5">The sequence shown here is derived from an EMBL/GenBank/DDBJ whole genome shotgun (WGS) entry which is preliminary data.</text>
</comment>
<feature type="domain" description="Type I restriction modification DNA specificity" evidence="4">
    <location>
        <begin position="3"/>
        <end position="149"/>
    </location>
</feature>
<protein>
    <recommendedName>
        <fullName evidence="4">Type I restriction modification DNA specificity domain-containing protein</fullName>
    </recommendedName>
</protein>
<dbReference type="Gene3D" id="3.90.220.20">
    <property type="entry name" value="DNA methylase specificity domains"/>
    <property type="match status" value="1"/>
</dbReference>
<comment type="similarity">
    <text evidence="1">Belongs to the type-I restriction system S methylase family.</text>
</comment>
<evidence type="ECO:0000313" key="5">
    <source>
        <dbReference type="EMBL" id="NKY88751.1"/>
    </source>
</evidence>
<name>A0A7X6M204_9NOCA</name>
<evidence type="ECO:0000259" key="4">
    <source>
        <dbReference type="Pfam" id="PF01420"/>
    </source>
</evidence>
<evidence type="ECO:0000256" key="3">
    <source>
        <dbReference type="ARBA" id="ARBA00023125"/>
    </source>
</evidence>
<dbReference type="SUPFAM" id="SSF116734">
    <property type="entry name" value="DNA methylase specificity domain"/>
    <property type="match status" value="1"/>
</dbReference>
<dbReference type="InterPro" id="IPR052021">
    <property type="entry name" value="Type-I_RS_S_subunit"/>
</dbReference>
<organism evidence="5 6">
    <name type="scientific">Nocardia veterana</name>
    <dbReference type="NCBI Taxonomy" id="132249"/>
    <lineage>
        <taxon>Bacteria</taxon>
        <taxon>Bacillati</taxon>
        <taxon>Actinomycetota</taxon>
        <taxon>Actinomycetes</taxon>
        <taxon>Mycobacteriales</taxon>
        <taxon>Nocardiaceae</taxon>
        <taxon>Nocardia</taxon>
    </lineage>
</organism>
<dbReference type="PANTHER" id="PTHR30408:SF12">
    <property type="entry name" value="TYPE I RESTRICTION ENZYME MJAVIII SPECIFICITY SUBUNIT"/>
    <property type="match status" value="1"/>
</dbReference>
<dbReference type="AlphaFoldDB" id="A0A7X6M204"/>
<accession>A0A7X6M204</accession>
<reference evidence="5 6" key="1">
    <citation type="submission" date="2020-04" db="EMBL/GenBank/DDBJ databases">
        <title>MicrobeNet Type strains.</title>
        <authorList>
            <person name="Nicholson A.C."/>
        </authorList>
    </citation>
    <scope>NUCLEOTIDE SEQUENCE [LARGE SCALE GENOMIC DNA]</scope>
    <source>
        <strain evidence="5 6">DSM 44445</strain>
    </source>
</reference>